<dbReference type="Proteomes" id="UP000178758">
    <property type="component" value="Unassembled WGS sequence"/>
</dbReference>
<dbReference type="EMBL" id="MEZJ01000022">
    <property type="protein sequence ID" value="OGD53993.1"/>
    <property type="molecule type" value="Genomic_DNA"/>
</dbReference>
<dbReference type="InterPro" id="IPR036583">
    <property type="entry name" value="23S_rRNA_IVS_sf"/>
</dbReference>
<organism evidence="1 2">
    <name type="scientific">Candidatus Beckwithbacteria bacterium RBG_13_35_6</name>
    <dbReference type="NCBI Taxonomy" id="1797456"/>
    <lineage>
        <taxon>Bacteria</taxon>
        <taxon>Candidatus Beckwithiibacteriota</taxon>
    </lineage>
</organism>
<dbReference type="Pfam" id="PF05635">
    <property type="entry name" value="23S_rRNA_IVP"/>
    <property type="match status" value="1"/>
</dbReference>
<dbReference type="NCBIfam" id="NF008911">
    <property type="entry name" value="PRK12275.1-2"/>
    <property type="match status" value="1"/>
</dbReference>
<dbReference type="Gene3D" id="1.20.1440.60">
    <property type="entry name" value="23S rRNA-intervening sequence"/>
    <property type="match status" value="1"/>
</dbReference>
<dbReference type="CDD" id="cd16377">
    <property type="entry name" value="23S_rRNA_IVP_like"/>
    <property type="match status" value="1"/>
</dbReference>
<evidence type="ECO:0000313" key="1">
    <source>
        <dbReference type="EMBL" id="OGD53993.1"/>
    </source>
</evidence>
<accession>A0A1F5DFS7</accession>
<name>A0A1F5DFS7_9BACT</name>
<sequence length="122" mass="14156">MRKTQNYKELIVWQKSINLAVDVFELTKKFPISELYGITSQIRRSAFSIPSNIAEGYNRGTRGEYKKFLQIAYGSAAELETQLLISFKTKLLVQKDFDKLNILLLEVLKMLNRMITTLKSNF</sequence>
<protein>
    <recommendedName>
        <fullName evidence="3">Four helix bundle protein</fullName>
    </recommendedName>
</protein>
<evidence type="ECO:0008006" key="3">
    <source>
        <dbReference type="Google" id="ProtNLM"/>
    </source>
</evidence>
<gene>
    <name evidence="1" type="ORF">A3J78_01310</name>
</gene>
<dbReference type="InterPro" id="IPR012657">
    <property type="entry name" value="23S_rRNA-intervening_sequence"/>
</dbReference>
<dbReference type="PANTHER" id="PTHR38471">
    <property type="entry name" value="FOUR HELIX BUNDLE PROTEIN"/>
    <property type="match status" value="1"/>
</dbReference>
<dbReference type="SUPFAM" id="SSF158446">
    <property type="entry name" value="IVS-encoded protein-like"/>
    <property type="match status" value="1"/>
</dbReference>
<dbReference type="PANTHER" id="PTHR38471:SF2">
    <property type="entry name" value="FOUR HELIX BUNDLE PROTEIN"/>
    <property type="match status" value="1"/>
</dbReference>
<dbReference type="NCBIfam" id="TIGR02436">
    <property type="entry name" value="four helix bundle protein"/>
    <property type="match status" value="1"/>
</dbReference>
<proteinExistence type="predicted"/>
<dbReference type="AlphaFoldDB" id="A0A1F5DFS7"/>
<evidence type="ECO:0000313" key="2">
    <source>
        <dbReference type="Proteomes" id="UP000178758"/>
    </source>
</evidence>
<reference evidence="1 2" key="1">
    <citation type="journal article" date="2016" name="Nat. Commun.">
        <title>Thousands of microbial genomes shed light on interconnected biogeochemical processes in an aquifer system.</title>
        <authorList>
            <person name="Anantharaman K."/>
            <person name="Brown C.T."/>
            <person name="Hug L.A."/>
            <person name="Sharon I."/>
            <person name="Castelle C.J."/>
            <person name="Probst A.J."/>
            <person name="Thomas B.C."/>
            <person name="Singh A."/>
            <person name="Wilkins M.J."/>
            <person name="Karaoz U."/>
            <person name="Brodie E.L."/>
            <person name="Williams K.H."/>
            <person name="Hubbard S.S."/>
            <person name="Banfield J.F."/>
        </authorList>
    </citation>
    <scope>NUCLEOTIDE SEQUENCE [LARGE SCALE GENOMIC DNA]</scope>
</reference>
<comment type="caution">
    <text evidence="1">The sequence shown here is derived from an EMBL/GenBank/DDBJ whole genome shotgun (WGS) entry which is preliminary data.</text>
</comment>